<dbReference type="EMBL" id="FNFD01000014">
    <property type="protein sequence ID" value="SDL05775.1"/>
    <property type="molecule type" value="Genomic_DNA"/>
</dbReference>
<reference evidence="2 3" key="1">
    <citation type="submission" date="2016-10" db="EMBL/GenBank/DDBJ databases">
        <authorList>
            <person name="de Groot N.N."/>
        </authorList>
    </citation>
    <scope>NUCLEOTIDE SEQUENCE [LARGE SCALE GENOMIC DNA]</scope>
    <source>
        <strain evidence="2 3">JCM 21544</strain>
    </source>
</reference>
<evidence type="ECO:0000256" key="1">
    <source>
        <dbReference type="SAM" id="MobiDB-lite"/>
    </source>
</evidence>
<evidence type="ECO:0008006" key="4">
    <source>
        <dbReference type="Google" id="ProtNLM"/>
    </source>
</evidence>
<proteinExistence type="predicted"/>
<dbReference type="AlphaFoldDB" id="A0A1G9GYV2"/>
<dbReference type="Proteomes" id="UP000198706">
    <property type="component" value="Unassembled WGS sequence"/>
</dbReference>
<feature type="compositionally biased region" description="Polar residues" evidence="1">
    <location>
        <begin position="94"/>
        <end position="103"/>
    </location>
</feature>
<feature type="region of interest" description="Disordered" evidence="1">
    <location>
        <begin position="1"/>
        <end position="20"/>
    </location>
</feature>
<keyword evidence="3" id="KW-1185">Reference proteome</keyword>
<evidence type="ECO:0000313" key="2">
    <source>
        <dbReference type="EMBL" id="SDL05775.1"/>
    </source>
</evidence>
<sequence>MSTQSRIAAEAQKDPETLEREIDQQRESISSIVHELENKLSPGELLDRALRYAKGNGGEFFGNLGETVKANPVPTLLTALGLTWLMMGQNRSASASGHASLSDQAAGAKRQAQHLKDKAGQLRDELGSNWDSTRQRLSDSSHQAADTLRHQAERARDGVEHMLAEQPLALGAIGIAVGALLGAALPPTRQEDRLLGETSDRLTDKAKALAEEGYAKASEVSQELSREVADRVRQDGRTHSGIQ</sequence>
<evidence type="ECO:0000313" key="3">
    <source>
        <dbReference type="Proteomes" id="UP000198706"/>
    </source>
</evidence>
<protein>
    <recommendedName>
        <fullName evidence="4">Membrane-anchored ribosome-binding protein, inhibits growth in stationary phase, ElaB/YqjD/DUF883 family</fullName>
    </recommendedName>
</protein>
<feature type="compositionally biased region" description="Basic and acidic residues" evidence="1">
    <location>
        <begin position="11"/>
        <end position="20"/>
    </location>
</feature>
<gene>
    <name evidence="2" type="ORF">SAMN05216186_11450</name>
</gene>
<feature type="compositionally biased region" description="Basic and acidic residues" evidence="1">
    <location>
        <begin position="114"/>
        <end position="126"/>
    </location>
</feature>
<dbReference type="STRING" id="137658.SAMN05216186_11450"/>
<feature type="region of interest" description="Disordered" evidence="1">
    <location>
        <begin position="213"/>
        <end position="243"/>
    </location>
</feature>
<organism evidence="2 3">
    <name type="scientific">Pseudomonas indica</name>
    <dbReference type="NCBI Taxonomy" id="137658"/>
    <lineage>
        <taxon>Bacteria</taxon>
        <taxon>Pseudomonadati</taxon>
        <taxon>Pseudomonadota</taxon>
        <taxon>Gammaproteobacteria</taxon>
        <taxon>Pseudomonadales</taxon>
        <taxon>Pseudomonadaceae</taxon>
        <taxon>Pseudomonas</taxon>
    </lineage>
</organism>
<dbReference type="Pfam" id="PF12277">
    <property type="entry name" value="DUF3618"/>
    <property type="match status" value="1"/>
</dbReference>
<feature type="compositionally biased region" description="Basic and acidic residues" evidence="1">
    <location>
        <begin position="224"/>
        <end position="243"/>
    </location>
</feature>
<name>A0A1G9GYV2_9PSED</name>
<feature type="region of interest" description="Disordered" evidence="1">
    <location>
        <begin position="94"/>
        <end position="147"/>
    </location>
</feature>
<accession>A0A1G9GYV2</accession>
<dbReference type="InterPro" id="IPR022062">
    <property type="entry name" value="DUF3618"/>
</dbReference>
<dbReference type="RefSeq" id="WP_084338029.1">
    <property type="nucleotide sequence ID" value="NZ_FNFD01000014.1"/>
</dbReference>